<evidence type="ECO:0000313" key="1">
    <source>
        <dbReference type="EMBL" id="RNA22142.1"/>
    </source>
</evidence>
<dbReference type="EMBL" id="REGN01003526">
    <property type="protein sequence ID" value="RNA22142.1"/>
    <property type="molecule type" value="Genomic_DNA"/>
</dbReference>
<gene>
    <name evidence="1" type="ORF">BpHYR1_051872</name>
</gene>
<evidence type="ECO:0000313" key="2">
    <source>
        <dbReference type="Proteomes" id="UP000276133"/>
    </source>
</evidence>
<organism evidence="1 2">
    <name type="scientific">Brachionus plicatilis</name>
    <name type="common">Marine rotifer</name>
    <name type="synonym">Brachionus muelleri</name>
    <dbReference type="NCBI Taxonomy" id="10195"/>
    <lineage>
        <taxon>Eukaryota</taxon>
        <taxon>Metazoa</taxon>
        <taxon>Spiralia</taxon>
        <taxon>Gnathifera</taxon>
        <taxon>Rotifera</taxon>
        <taxon>Eurotatoria</taxon>
        <taxon>Monogononta</taxon>
        <taxon>Pseudotrocha</taxon>
        <taxon>Ploima</taxon>
        <taxon>Brachionidae</taxon>
        <taxon>Brachionus</taxon>
    </lineage>
</organism>
<protein>
    <submittedName>
        <fullName evidence="1">Uncharacterized protein</fullName>
    </submittedName>
</protein>
<dbReference type="Proteomes" id="UP000276133">
    <property type="component" value="Unassembled WGS sequence"/>
</dbReference>
<reference evidence="1 2" key="1">
    <citation type="journal article" date="2018" name="Sci. Rep.">
        <title>Genomic signatures of local adaptation to the degree of environmental predictability in rotifers.</title>
        <authorList>
            <person name="Franch-Gras L."/>
            <person name="Hahn C."/>
            <person name="Garcia-Roger E.M."/>
            <person name="Carmona M.J."/>
            <person name="Serra M."/>
            <person name="Gomez A."/>
        </authorList>
    </citation>
    <scope>NUCLEOTIDE SEQUENCE [LARGE SCALE GENOMIC DNA]</scope>
    <source>
        <strain evidence="1">HYR1</strain>
    </source>
</reference>
<comment type="caution">
    <text evidence="1">The sequence shown here is derived from an EMBL/GenBank/DDBJ whole genome shotgun (WGS) entry which is preliminary data.</text>
</comment>
<name>A0A3M7REZ0_BRAPC</name>
<sequence length="149" mass="16624">MIENLCQFVQVIHAKNNKINNDSRSSILITFPKNLIVLLMLCKGATFKVASTKKIVGLVGPFKVVGLSLLFSGLFQECLFCETGFKRTLQTPDADKCRLELDGTAIHLSGSQSYDFLSFQLNLGRVGKICDKDKSMFPKVKHLKVIKIQ</sequence>
<proteinExistence type="predicted"/>
<accession>A0A3M7REZ0</accession>
<keyword evidence="2" id="KW-1185">Reference proteome</keyword>
<dbReference type="AlphaFoldDB" id="A0A3M7REZ0"/>